<sequence>MKKIKNIYSLLGAFLLIVSILFTSCNFLDVDGYFTDEIKIDSVFANKRNVQAYLWGIPNHFMDEGSLFQQSEFPGPLATDEAFTMYETKYNYNGLRLILGEINASNLYSFWDVWLQTFKAVRTCNTLLKRIDEAQDLTGQDRAEVVAYTKFFRAYAYYRFLLDFGPILNIHDEVLPSNESLESYNRSRSTYDESVDYICDELEEAAKGLPLTQSIMNFGRPTRGAAYGLIARLRLYQASPAFNGGDAARRYFGTWKRSTDGVHYVSQTYDEKRWAVAAAAAKRVMDMQYAGSSLYKLHVTEADSDTPTLPTGVTTDANYYQAWPQGAAGIDPYRSYSEMFNGEAVLPSNPEWVWARNSATLREN</sequence>
<dbReference type="AlphaFoldDB" id="L1NLE5"/>
<dbReference type="PROSITE" id="PS51257">
    <property type="entry name" value="PROKAR_LIPOPROTEIN"/>
    <property type="match status" value="1"/>
</dbReference>
<dbReference type="SUPFAM" id="SSF48452">
    <property type="entry name" value="TPR-like"/>
    <property type="match status" value="1"/>
</dbReference>
<dbReference type="Pfam" id="PF14322">
    <property type="entry name" value="SusD-like_3"/>
    <property type="match status" value="1"/>
</dbReference>
<name>L1NLE5_9BACT</name>
<keyword evidence="3" id="KW-1185">Reference proteome</keyword>
<proteinExistence type="predicted"/>
<gene>
    <name evidence="2" type="ORF">HMPREF9151_00110</name>
</gene>
<protein>
    <recommendedName>
        <fullName evidence="1">SusD-like N-terminal domain-containing protein</fullName>
    </recommendedName>
</protein>
<evidence type="ECO:0000259" key="1">
    <source>
        <dbReference type="Pfam" id="PF14322"/>
    </source>
</evidence>
<feature type="non-terminal residue" evidence="2">
    <location>
        <position position="364"/>
    </location>
</feature>
<dbReference type="RefSeq" id="WP_009162552.1">
    <property type="nucleotide sequence ID" value="NZ_KB290997.1"/>
</dbReference>
<accession>L1NLE5</accession>
<organism evidence="2 3">
    <name type="scientific">Hoylesella saccharolytica F0055</name>
    <dbReference type="NCBI Taxonomy" id="1127699"/>
    <lineage>
        <taxon>Bacteria</taxon>
        <taxon>Pseudomonadati</taxon>
        <taxon>Bacteroidota</taxon>
        <taxon>Bacteroidia</taxon>
        <taxon>Bacteroidales</taxon>
        <taxon>Prevotellaceae</taxon>
        <taxon>Hoylesella</taxon>
    </lineage>
</organism>
<dbReference type="HOGENOM" id="CLU_761890_0_0_10"/>
<dbReference type="Gene3D" id="1.25.40.390">
    <property type="match status" value="1"/>
</dbReference>
<dbReference type="Proteomes" id="UP000010433">
    <property type="component" value="Unassembled WGS sequence"/>
</dbReference>
<feature type="domain" description="SusD-like N-terminal" evidence="1">
    <location>
        <begin position="41"/>
        <end position="235"/>
    </location>
</feature>
<dbReference type="EMBL" id="AMEP01000013">
    <property type="protein sequence ID" value="EKY04095.1"/>
    <property type="molecule type" value="Genomic_DNA"/>
</dbReference>
<evidence type="ECO:0000313" key="2">
    <source>
        <dbReference type="EMBL" id="EKY04095.1"/>
    </source>
</evidence>
<dbReference type="InterPro" id="IPR033985">
    <property type="entry name" value="SusD-like_N"/>
</dbReference>
<dbReference type="InterPro" id="IPR011990">
    <property type="entry name" value="TPR-like_helical_dom_sf"/>
</dbReference>
<reference evidence="2 3" key="1">
    <citation type="submission" date="2012-05" db="EMBL/GenBank/DDBJ databases">
        <authorList>
            <person name="Weinstock G."/>
            <person name="Sodergren E."/>
            <person name="Lobos E.A."/>
            <person name="Fulton L."/>
            <person name="Fulton R."/>
            <person name="Courtney L."/>
            <person name="Fronick C."/>
            <person name="O'Laughlin M."/>
            <person name="Godfrey J."/>
            <person name="Wilson R.M."/>
            <person name="Miner T."/>
            <person name="Farmer C."/>
            <person name="Delehaunty K."/>
            <person name="Cordes M."/>
            <person name="Minx P."/>
            <person name="Tomlinson C."/>
            <person name="Chen J."/>
            <person name="Wollam A."/>
            <person name="Pepin K.H."/>
            <person name="Bhonagiri V."/>
            <person name="Zhang X."/>
            <person name="Suruliraj S."/>
            <person name="Warren W."/>
            <person name="Mitreva M."/>
            <person name="Mardis E.R."/>
            <person name="Wilson R.K."/>
        </authorList>
    </citation>
    <scope>NUCLEOTIDE SEQUENCE [LARGE SCALE GENOMIC DNA]</scope>
    <source>
        <strain evidence="2 3">F0055</strain>
    </source>
</reference>
<dbReference type="STRING" id="1127699.HMPREF9151_00110"/>
<evidence type="ECO:0000313" key="3">
    <source>
        <dbReference type="Proteomes" id="UP000010433"/>
    </source>
</evidence>
<comment type="caution">
    <text evidence="2">The sequence shown here is derived from an EMBL/GenBank/DDBJ whole genome shotgun (WGS) entry which is preliminary data.</text>
</comment>